<dbReference type="Pfam" id="PF07811">
    <property type="entry name" value="TadE"/>
    <property type="match status" value="1"/>
</dbReference>
<dbReference type="AlphaFoldDB" id="A0A1M4WJ17"/>
<sequence length="153" mass="16539">MGTEYEQTGREQIKGYRGSFTVEAALCMPLVLMVLTVTLYLCFFVYHQAWYTAAAYEGAASAGTAAARNLTEARHIADSKIKSSQGNGGILSGTVQPGISAGSSRIVITYRGGIGGPFLRTKWEFQGKGEIHVLRPVEFIRKIRKAEAYAGGL</sequence>
<accession>A0A1M4WJ17</accession>
<organism evidence="3 4">
    <name type="scientific">Lactonifactor longoviformis DSM 17459</name>
    <dbReference type="NCBI Taxonomy" id="1122155"/>
    <lineage>
        <taxon>Bacteria</taxon>
        <taxon>Bacillati</taxon>
        <taxon>Bacillota</taxon>
        <taxon>Clostridia</taxon>
        <taxon>Eubacteriales</taxon>
        <taxon>Clostridiaceae</taxon>
        <taxon>Lactonifactor</taxon>
    </lineage>
</organism>
<evidence type="ECO:0000256" key="1">
    <source>
        <dbReference type="SAM" id="Phobius"/>
    </source>
</evidence>
<proteinExistence type="predicted"/>
<evidence type="ECO:0000259" key="2">
    <source>
        <dbReference type="Pfam" id="PF07811"/>
    </source>
</evidence>
<evidence type="ECO:0000313" key="3">
    <source>
        <dbReference type="EMBL" id="SHE81063.1"/>
    </source>
</evidence>
<dbReference type="InterPro" id="IPR012495">
    <property type="entry name" value="TadE-like_dom"/>
</dbReference>
<dbReference type="Proteomes" id="UP000184245">
    <property type="component" value="Unassembled WGS sequence"/>
</dbReference>
<dbReference type="EMBL" id="FQVI01000006">
    <property type="protein sequence ID" value="SHE81063.1"/>
    <property type="molecule type" value="Genomic_DNA"/>
</dbReference>
<feature type="transmembrane region" description="Helical" evidence="1">
    <location>
        <begin position="20"/>
        <end position="46"/>
    </location>
</feature>
<dbReference type="RefSeq" id="WP_072850710.1">
    <property type="nucleotide sequence ID" value="NZ_FQVI01000006.1"/>
</dbReference>
<keyword evidence="4" id="KW-1185">Reference proteome</keyword>
<keyword evidence="1" id="KW-0812">Transmembrane</keyword>
<evidence type="ECO:0000313" key="4">
    <source>
        <dbReference type="Proteomes" id="UP000184245"/>
    </source>
</evidence>
<protein>
    <submittedName>
        <fullName evidence="3">TadE-like protein</fullName>
    </submittedName>
</protein>
<keyword evidence="1" id="KW-1133">Transmembrane helix</keyword>
<name>A0A1M4WJ17_9CLOT</name>
<keyword evidence="1" id="KW-0472">Membrane</keyword>
<feature type="domain" description="TadE-like" evidence="2">
    <location>
        <begin position="18"/>
        <end position="59"/>
    </location>
</feature>
<reference evidence="3 4" key="1">
    <citation type="submission" date="2016-11" db="EMBL/GenBank/DDBJ databases">
        <authorList>
            <person name="Jaros S."/>
            <person name="Januszkiewicz K."/>
            <person name="Wedrychowicz H."/>
        </authorList>
    </citation>
    <scope>NUCLEOTIDE SEQUENCE [LARGE SCALE GENOMIC DNA]</scope>
    <source>
        <strain evidence="3 4">DSM 17459</strain>
    </source>
</reference>
<gene>
    <name evidence="3" type="ORF">SAMN02745158_01634</name>
</gene>
<dbReference type="STRING" id="1122155.SAMN02745158_01634"/>
<dbReference type="OrthoDB" id="1971173at2"/>